<keyword evidence="1" id="KW-1133">Transmembrane helix</keyword>
<feature type="transmembrane region" description="Helical" evidence="1">
    <location>
        <begin position="20"/>
        <end position="43"/>
    </location>
</feature>
<evidence type="ECO:0000256" key="1">
    <source>
        <dbReference type="SAM" id="Phobius"/>
    </source>
</evidence>
<name>A0A0D0HCX8_9BACT</name>
<proteinExistence type="predicted"/>
<keyword evidence="1" id="KW-0812">Transmembrane</keyword>
<keyword evidence="1" id="KW-0472">Membrane</keyword>
<accession>A0A0D0HCX8</accession>
<dbReference type="Proteomes" id="UP000032046">
    <property type="component" value="Unassembled WGS sequence"/>
</dbReference>
<organism evidence="2 3">
    <name type="scientific">Prevotella pectinovora</name>
    <dbReference type="NCBI Taxonomy" id="1602169"/>
    <lineage>
        <taxon>Bacteria</taxon>
        <taxon>Pseudomonadati</taxon>
        <taxon>Bacteroidota</taxon>
        <taxon>Bacteroidia</taxon>
        <taxon>Bacteroidales</taxon>
        <taxon>Prevotellaceae</taxon>
        <taxon>Prevotella</taxon>
    </lineage>
</organism>
<evidence type="ECO:0008006" key="4">
    <source>
        <dbReference type="Google" id="ProtNLM"/>
    </source>
</evidence>
<dbReference type="AlphaFoldDB" id="A0A0D0HCX8"/>
<feature type="transmembrane region" description="Helical" evidence="1">
    <location>
        <begin position="112"/>
        <end position="134"/>
    </location>
</feature>
<keyword evidence="3" id="KW-1185">Reference proteome</keyword>
<feature type="transmembrane region" description="Helical" evidence="1">
    <location>
        <begin position="146"/>
        <end position="170"/>
    </location>
</feature>
<feature type="transmembrane region" description="Helical" evidence="1">
    <location>
        <begin position="78"/>
        <end position="100"/>
    </location>
</feature>
<evidence type="ECO:0000313" key="2">
    <source>
        <dbReference type="EMBL" id="KIP62560.1"/>
    </source>
</evidence>
<dbReference type="EMBL" id="JXQK01000053">
    <property type="protein sequence ID" value="KIP62560.1"/>
    <property type="molecule type" value="Genomic_DNA"/>
</dbReference>
<dbReference type="RefSeq" id="WP_022315826.1">
    <property type="nucleotide sequence ID" value="NZ_JXQK01000053.1"/>
</dbReference>
<protein>
    <recommendedName>
        <fullName evidence="4">Transmembrane protein</fullName>
    </recommendedName>
</protein>
<reference evidence="2 3" key="1">
    <citation type="submission" date="2015-01" db="EMBL/GenBank/DDBJ databases">
        <title>Comparative genomics of non-oral Prevotella species.</title>
        <authorList>
            <person name="Accetto T."/>
            <person name="Nograsek B."/>
            <person name="Avgustin G."/>
        </authorList>
    </citation>
    <scope>NUCLEOTIDE SEQUENCE [LARGE SCALE GENOMIC DNA]</scope>
    <source>
        <strain evidence="2 3">P5-119</strain>
    </source>
</reference>
<evidence type="ECO:0000313" key="3">
    <source>
        <dbReference type="Proteomes" id="UP000032046"/>
    </source>
</evidence>
<gene>
    <name evidence="2" type="ORF">ST44_07090</name>
</gene>
<sequence>MKENTHYTPRLIGSFLLSVILAWGLNMLLSLVLVSTLVLVPLLLNSIFDFSFSEALCYASIPVVGKIMAVFSGDDFQIRLAILIIFFIIVIAVVILGGLTSTLIKVVSGSRVMTILSGTVLLFSFINMVSVLFFEDNYNPDLRGFWYNALSVCLLVILFLIDCYIIYFCWNDEEYD</sequence>
<comment type="caution">
    <text evidence="2">The sequence shown here is derived from an EMBL/GenBank/DDBJ whole genome shotgun (WGS) entry which is preliminary data.</text>
</comment>
<feature type="transmembrane region" description="Helical" evidence="1">
    <location>
        <begin position="55"/>
        <end position="72"/>
    </location>
</feature>